<proteinExistence type="predicted"/>
<feature type="compositionally biased region" description="Polar residues" evidence="1">
    <location>
        <begin position="39"/>
        <end position="54"/>
    </location>
</feature>
<keyword evidence="3" id="KW-1185">Reference proteome</keyword>
<protein>
    <submittedName>
        <fullName evidence="2">Uncharacterized protein</fullName>
    </submittedName>
</protein>
<organism evidence="2 3">
    <name type="scientific">Elysia crispata</name>
    <name type="common">lettuce slug</name>
    <dbReference type="NCBI Taxonomy" id="231223"/>
    <lineage>
        <taxon>Eukaryota</taxon>
        <taxon>Metazoa</taxon>
        <taxon>Spiralia</taxon>
        <taxon>Lophotrochozoa</taxon>
        <taxon>Mollusca</taxon>
        <taxon>Gastropoda</taxon>
        <taxon>Heterobranchia</taxon>
        <taxon>Euthyneura</taxon>
        <taxon>Panpulmonata</taxon>
        <taxon>Sacoglossa</taxon>
        <taxon>Placobranchoidea</taxon>
        <taxon>Plakobranchidae</taxon>
        <taxon>Elysia</taxon>
    </lineage>
</organism>
<reference evidence="2" key="1">
    <citation type="journal article" date="2023" name="G3 (Bethesda)">
        <title>A reference genome for the long-term kleptoplast-retaining sea slug Elysia crispata morphotype clarki.</title>
        <authorList>
            <person name="Eastman K.E."/>
            <person name="Pendleton A.L."/>
            <person name="Shaikh M.A."/>
            <person name="Suttiyut T."/>
            <person name="Ogas R."/>
            <person name="Tomko P."/>
            <person name="Gavelis G."/>
            <person name="Widhalm J.R."/>
            <person name="Wisecaver J.H."/>
        </authorList>
    </citation>
    <scope>NUCLEOTIDE SEQUENCE</scope>
    <source>
        <strain evidence="2">ECLA1</strain>
    </source>
</reference>
<evidence type="ECO:0000313" key="2">
    <source>
        <dbReference type="EMBL" id="KAK3797213.1"/>
    </source>
</evidence>
<accession>A0AAE1B008</accession>
<feature type="region of interest" description="Disordered" evidence="1">
    <location>
        <begin position="88"/>
        <end position="111"/>
    </location>
</feature>
<name>A0AAE1B008_9GAST</name>
<comment type="caution">
    <text evidence="2">The sequence shown here is derived from an EMBL/GenBank/DDBJ whole genome shotgun (WGS) entry which is preliminary data.</text>
</comment>
<feature type="region of interest" description="Disordered" evidence="1">
    <location>
        <begin position="39"/>
        <end position="68"/>
    </location>
</feature>
<feature type="compositionally biased region" description="Polar residues" evidence="1">
    <location>
        <begin position="99"/>
        <end position="108"/>
    </location>
</feature>
<dbReference type="AlphaFoldDB" id="A0AAE1B008"/>
<evidence type="ECO:0000313" key="3">
    <source>
        <dbReference type="Proteomes" id="UP001283361"/>
    </source>
</evidence>
<evidence type="ECO:0000256" key="1">
    <source>
        <dbReference type="SAM" id="MobiDB-lite"/>
    </source>
</evidence>
<gene>
    <name evidence="2" type="ORF">RRG08_030440</name>
</gene>
<dbReference type="EMBL" id="JAWDGP010000795">
    <property type="protein sequence ID" value="KAK3797213.1"/>
    <property type="molecule type" value="Genomic_DNA"/>
</dbReference>
<sequence>MSKTEAKNEESATVSEQLQSITELSKSFDERLRFVESTNIQSSAQTAQSPTTFTAEAGSAIPRSLRPFPIDQLPDARLDFPISIKGTDLTTTGEGGSSKIESTFPDNPTTAVGTTTTAVEVSVVLARLTEIDKPAQEMCG</sequence>
<dbReference type="Proteomes" id="UP001283361">
    <property type="component" value="Unassembled WGS sequence"/>
</dbReference>